<proteinExistence type="inferred from homology"/>
<comment type="similarity">
    <text evidence="5">Belongs to the binding-protein-dependent transport system permease family.</text>
</comment>
<feature type="domain" description="ABC transmembrane type-1" evidence="7">
    <location>
        <begin position="403"/>
        <end position="589"/>
    </location>
</feature>
<feature type="transmembrane region" description="Helical" evidence="5">
    <location>
        <begin position="438"/>
        <end position="460"/>
    </location>
</feature>
<dbReference type="InterPro" id="IPR035906">
    <property type="entry name" value="MetI-like_sf"/>
</dbReference>
<evidence type="ECO:0000256" key="1">
    <source>
        <dbReference type="ARBA" id="ARBA00004141"/>
    </source>
</evidence>
<evidence type="ECO:0000313" key="9">
    <source>
        <dbReference type="Proteomes" id="UP000326912"/>
    </source>
</evidence>
<keyword evidence="4 5" id="KW-0472">Membrane</keyword>
<dbReference type="PROSITE" id="PS50928">
    <property type="entry name" value="ABC_TM1"/>
    <property type="match status" value="2"/>
</dbReference>
<feature type="transmembrane region" description="Helical" evidence="5">
    <location>
        <begin position="150"/>
        <end position="173"/>
    </location>
</feature>
<dbReference type="AlphaFoldDB" id="A0A5J4KTC4"/>
<keyword evidence="9" id="KW-1185">Reference proteome</keyword>
<dbReference type="Pfam" id="PF00528">
    <property type="entry name" value="BPD_transp_1"/>
    <property type="match status" value="2"/>
</dbReference>
<dbReference type="InterPro" id="IPR000515">
    <property type="entry name" value="MetI-like"/>
</dbReference>
<gene>
    <name evidence="8" type="ORF">KDW_53070</name>
</gene>
<evidence type="ECO:0000256" key="6">
    <source>
        <dbReference type="SAM" id="MobiDB-lite"/>
    </source>
</evidence>
<dbReference type="PANTHER" id="PTHR42744">
    <property type="entry name" value="BINDING-PROTEIN-DEPENDENT TRANSPORT SYSTEMS INNER MEMBRANE COMPONENT"/>
    <property type="match status" value="1"/>
</dbReference>
<feature type="transmembrane region" description="Helical" evidence="5">
    <location>
        <begin position="360"/>
        <end position="383"/>
    </location>
</feature>
<protein>
    <submittedName>
        <fullName evidence="8">ABC transporter permease</fullName>
    </submittedName>
</protein>
<comment type="subcellular location">
    <subcellularLocation>
        <location evidence="5">Cell membrane</location>
        <topology evidence="5">Multi-pass membrane protein</topology>
    </subcellularLocation>
    <subcellularLocation>
        <location evidence="1">Membrane</location>
        <topology evidence="1">Multi-pass membrane protein</topology>
    </subcellularLocation>
</comment>
<keyword evidence="3 5" id="KW-1133">Transmembrane helix</keyword>
<evidence type="ECO:0000256" key="3">
    <source>
        <dbReference type="ARBA" id="ARBA00022989"/>
    </source>
</evidence>
<feature type="transmembrane region" description="Helical" evidence="5">
    <location>
        <begin position="201"/>
        <end position="225"/>
    </location>
</feature>
<dbReference type="GO" id="GO:0005886">
    <property type="term" value="C:plasma membrane"/>
    <property type="evidence" value="ECO:0007669"/>
    <property type="project" value="UniProtKB-SubCell"/>
</dbReference>
<dbReference type="PANTHER" id="PTHR42744:SF1">
    <property type="entry name" value="BINDING-PROTEIN-DEPENDENT TRANSPORT SYSTEMS INNER MEMBRANE COMPONENT"/>
    <property type="match status" value="1"/>
</dbReference>
<dbReference type="CDD" id="cd06261">
    <property type="entry name" value="TM_PBP2"/>
    <property type="match status" value="2"/>
</dbReference>
<feature type="transmembrane region" description="Helical" evidence="5">
    <location>
        <begin position="116"/>
        <end position="144"/>
    </location>
</feature>
<feature type="transmembrane region" description="Helical" evidence="5">
    <location>
        <begin position="466"/>
        <end position="491"/>
    </location>
</feature>
<evidence type="ECO:0000313" key="8">
    <source>
        <dbReference type="EMBL" id="GER91145.1"/>
    </source>
</evidence>
<organism evidence="8 9">
    <name type="scientific">Dictyobacter vulcani</name>
    <dbReference type="NCBI Taxonomy" id="2607529"/>
    <lineage>
        <taxon>Bacteria</taxon>
        <taxon>Bacillati</taxon>
        <taxon>Chloroflexota</taxon>
        <taxon>Ktedonobacteria</taxon>
        <taxon>Ktedonobacterales</taxon>
        <taxon>Dictyobacteraceae</taxon>
        <taxon>Dictyobacter</taxon>
    </lineage>
</organism>
<evidence type="ECO:0000256" key="4">
    <source>
        <dbReference type="ARBA" id="ARBA00023136"/>
    </source>
</evidence>
<keyword evidence="5" id="KW-0813">Transport</keyword>
<dbReference type="GO" id="GO:0055085">
    <property type="term" value="P:transmembrane transport"/>
    <property type="evidence" value="ECO:0007669"/>
    <property type="project" value="InterPro"/>
</dbReference>
<feature type="domain" description="ABC transmembrane type-1" evidence="7">
    <location>
        <begin position="83"/>
        <end position="277"/>
    </location>
</feature>
<dbReference type="RefSeq" id="WP_151758820.1">
    <property type="nucleotide sequence ID" value="NZ_BKZW01000003.1"/>
</dbReference>
<evidence type="ECO:0000256" key="2">
    <source>
        <dbReference type="ARBA" id="ARBA00022692"/>
    </source>
</evidence>
<accession>A0A5J4KTC4</accession>
<reference evidence="8 9" key="1">
    <citation type="submission" date="2019-10" db="EMBL/GenBank/DDBJ databases">
        <title>Dictyobacter vulcani sp. nov., within the class Ktedonobacteria, isolated from soil of volcanic Mt. Zao.</title>
        <authorList>
            <person name="Zheng Y."/>
            <person name="Wang C.M."/>
            <person name="Sakai Y."/>
            <person name="Abe K."/>
            <person name="Yokota A."/>
            <person name="Yabe S."/>
        </authorList>
    </citation>
    <scope>NUCLEOTIDE SEQUENCE [LARGE SCALE GENOMIC DNA]</scope>
    <source>
        <strain evidence="8 9">W12</strain>
    </source>
</reference>
<comment type="caution">
    <text evidence="8">The sequence shown here is derived from an EMBL/GenBank/DDBJ whole genome shotgun (WGS) entry which is preliminary data.</text>
</comment>
<evidence type="ECO:0000259" key="7">
    <source>
        <dbReference type="PROSITE" id="PS50928"/>
    </source>
</evidence>
<evidence type="ECO:0000256" key="5">
    <source>
        <dbReference type="RuleBase" id="RU363032"/>
    </source>
</evidence>
<dbReference type="EMBL" id="BKZW01000003">
    <property type="protein sequence ID" value="GER91145.1"/>
    <property type="molecule type" value="Genomic_DNA"/>
</dbReference>
<feature type="transmembrane region" description="Helical" evidence="5">
    <location>
        <begin position="512"/>
        <end position="534"/>
    </location>
</feature>
<feature type="transmembrane region" description="Helical" evidence="5">
    <location>
        <begin position="258"/>
        <end position="278"/>
    </location>
</feature>
<dbReference type="SUPFAM" id="SSF161098">
    <property type="entry name" value="MetI-like"/>
    <property type="match status" value="2"/>
</dbReference>
<feature type="transmembrane region" description="Helical" evidence="5">
    <location>
        <begin position="403"/>
        <end position="426"/>
    </location>
</feature>
<feature type="transmembrane region" description="Helical" evidence="5">
    <location>
        <begin position="568"/>
        <end position="590"/>
    </location>
</feature>
<keyword evidence="2 5" id="KW-0812">Transmembrane</keyword>
<feature type="transmembrane region" description="Helical" evidence="5">
    <location>
        <begin position="82"/>
        <end position="104"/>
    </location>
</feature>
<dbReference type="Proteomes" id="UP000326912">
    <property type="component" value="Unassembled WGS sequence"/>
</dbReference>
<feature type="region of interest" description="Disordered" evidence="6">
    <location>
        <begin position="1"/>
        <end position="32"/>
    </location>
</feature>
<name>A0A5J4KTC4_9CHLR</name>
<sequence length="604" mass="65997">MAQVYIPENAQEREQLQGGSSSPRQSRPPHEETRKRLGLIDLGIALALVAVVSLIIAAASRWTAPLTPTIHIDLSPTALPVYAGYSVLRMLLAYLLSLIFTFIYGHIAATNKRANVVMVPLLDILQSIPILSFLPGVVLALVALFPNSNIGLELASVVLIFTSQAWNMTFSYYHSARTLPKDLKEFSAIARLRPWQKFLKLEVPASMIGLIWNSMMSWAGGWFFLMASEQLVLGSRSFQLPGLGSYLQTAASTGNSSALILGLFTLIVLIILLDFFFWRPLVAWADRFKLEMNSEGDAPSSPVLNVLRRSALISAINQHIFKRVGAFMTRILNRLQPLPGERSFVTEPKQHGPRFTVRSLVMGMLGLLLLGGVLFGLWSMLILLKNVTLLTWGQLLLATGATFLRTLVALLIGLAWTLPVGVAIGLSPKWSKRLQPIVQVVASIPATALFPILLVGLIGLPGGLSLAAVLLMLLGTQWYLLFNIIAGAMSIPGDLKEATTIYHVRAWRRWRTLILPAIFPYLVTGMLTASGGAWNASVVSEYVTFNGKTFSTPGLGASIAAAGAEGNFSLLLAGTLLMAAVVILINRLLWKRLYSLAERRYTLS</sequence>
<dbReference type="Gene3D" id="1.10.3720.10">
    <property type="entry name" value="MetI-like"/>
    <property type="match status" value="2"/>
</dbReference>
<feature type="transmembrane region" description="Helical" evidence="5">
    <location>
        <begin position="37"/>
        <end position="62"/>
    </location>
</feature>